<protein>
    <submittedName>
        <fullName evidence="5">GntR family transcriptional regulator</fullName>
    </submittedName>
</protein>
<dbReference type="Proteomes" id="UP000192448">
    <property type="component" value="Unassembled WGS sequence"/>
</dbReference>
<evidence type="ECO:0000256" key="2">
    <source>
        <dbReference type="ARBA" id="ARBA00023125"/>
    </source>
</evidence>
<keyword evidence="2" id="KW-0238">DNA-binding</keyword>
<dbReference type="PROSITE" id="PS50949">
    <property type="entry name" value="HTH_GNTR"/>
    <property type="match status" value="1"/>
</dbReference>
<dbReference type="Gene3D" id="1.10.10.10">
    <property type="entry name" value="Winged helix-like DNA-binding domain superfamily/Winged helix DNA-binding domain"/>
    <property type="match status" value="1"/>
</dbReference>
<dbReference type="Pfam" id="PF07729">
    <property type="entry name" value="FCD"/>
    <property type="match status" value="1"/>
</dbReference>
<dbReference type="PANTHER" id="PTHR43537:SF45">
    <property type="entry name" value="GNTR FAMILY REGULATORY PROTEIN"/>
    <property type="match status" value="1"/>
</dbReference>
<dbReference type="SMART" id="SM00345">
    <property type="entry name" value="HTH_GNTR"/>
    <property type="match status" value="1"/>
</dbReference>
<dbReference type="GO" id="GO:0003700">
    <property type="term" value="F:DNA-binding transcription factor activity"/>
    <property type="evidence" value="ECO:0007669"/>
    <property type="project" value="InterPro"/>
</dbReference>
<accession>A0A1X0AQZ6</accession>
<evidence type="ECO:0000259" key="4">
    <source>
        <dbReference type="PROSITE" id="PS50949"/>
    </source>
</evidence>
<organism evidence="5 6">
    <name type="scientific">Mycobacterium aquaticum</name>
    <dbReference type="NCBI Taxonomy" id="1927124"/>
    <lineage>
        <taxon>Bacteria</taxon>
        <taxon>Bacillati</taxon>
        <taxon>Actinomycetota</taxon>
        <taxon>Actinomycetes</taxon>
        <taxon>Mycobacteriales</taxon>
        <taxon>Mycobacteriaceae</taxon>
        <taxon>Mycobacterium</taxon>
    </lineage>
</organism>
<dbReference type="OrthoDB" id="5243844at2"/>
<comment type="caution">
    <text evidence="5">The sequence shown here is derived from an EMBL/GenBank/DDBJ whole genome shotgun (WGS) entry which is preliminary data.</text>
</comment>
<evidence type="ECO:0000256" key="1">
    <source>
        <dbReference type="ARBA" id="ARBA00023015"/>
    </source>
</evidence>
<dbReference type="Pfam" id="PF00392">
    <property type="entry name" value="GntR"/>
    <property type="match status" value="1"/>
</dbReference>
<gene>
    <name evidence="5" type="ORF">BST13_23355</name>
</gene>
<evidence type="ECO:0000313" key="6">
    <source>
        <dbReference type="Proteomes" id="UP000192448"/>
    </source>
</evidence>
<reference evidence="5 6" key="1">
    <citation type="submission" date="2017-02" db="EMBL/GenBank/DDBJ databases">
        <title>The new phylogeny of genus Mycobacterium.</title>
        <authorList>
            <person name="Tortoli E."/>
            <person name="Trovato A."/>
            <person name="Cirillo D.M."/>
        </authorList>
    </citation>
    <scope>NUCLEOTIDE SEQUENCE [LARGE SCALE GENOMIC DNA]</scope>
    <source>
        <strain evidence="5 6">RW6</strain>
    </source>
</reference>
<keyword evidence="3" id="KW-0804">Transcription</keyword>
<evidence type="ECO:0000313" key="5">
    <source>
        <dbReference type="EMBL" id="ORA32116.1"/>
    </source>
</evidence>
<dbReference type="InterPro" id="IPR036388">
    <property type="entry name" value="WH-like_DNA-bd_sf"/>
</dbReference>
<dbReference type="AlphaFoldDB" id="A0A1X0AQZ6"/>
<dbReference type="PANTHER" id="PTHR43537">
    <property type="entry name" value="TRANSCRIPTIONAL REGULATOR, GNTR FAMILY"/>
    <property type="match status" value="1"/>
</dbReference>
<dbReference type="Gene3D" id="1.20.120.530">
    <property type="entry name" value="GntR ligand-binding domain-like"/>
    <property type="match status" value="1"/>
</dbReference>
<dbReference type="SMART" id="SM00895">
    <property type="entry name" value="FCD"/>
    <property type="match status" value="1"/>
</dbReference>
<evidence type="ECO:0000256" key="3">
    <source>
        <dbReference type="ARBA" id="ARBA00023163"/>
    </source>
</evidence>
<feature type="domain" description="HTH gntR-type" evidence="4">
    <location>
        <begin position="11"/>
        <end position="78"/>
    </location>
</feature>
<name>A0A1X0AQZ6_9MYCO</name>
<dbReference type="SUPFAM" id="SSF48008">
    <property type="entry name" value="GntR ligand-binding domain-like"/>
    <property type="match status" value="1"/>
</dbReference>
<keyword evidence="6" id="KW-1185">Reference proteome</keyword>
<dbReference type="STRING" id="1927124.BST13_23355"/>
<dbReference type="InterPro" id="IPR000524">
    <property type="entry name" value="Tscrpt_reg_HTH_GntR"/>
</dbReference>
<dbReference type="PRINTS" id="PR00035">
    <property type="entry name" value="HTHGNTR"/>
</dbReference>
<dbReference type="EMBL" id="MVHF01000027">
    <property type="protein sequence ID" value="ORA32116.1"/>
    <property type="molecule type" value="Genomic_DNA"/>
</dbReference>
<proteinExistence type="predicted"/>
<dbReference type="GO" id="GO:0003677">
    <property type="term" value="F:DNA binding"/>
    <property type="evidence" value="ECO:0007669"/>
    <property type="project" value="UniProtKB-KW"/>
</dbReference>
<dbReference type="InterPro" id="IPR036390">
    <property type="entry name" value="WH_DNA-bd_sf"/>
</dbReference>
<dbReference type="InterPro" id="IPR008920">
    <property type="entry name" value="TF_FadR/GntR_C"/>
</dbReference>
<dbReference type="CDD" id="cd07377">
    <property type="entry name" value="WHTH_GntR"/>
    <property type="match status" value="1"/>
</dbReference>
<dbReference type="InterPro" id="IPR011711">
    <property type="entry name" value="GntR_C"/>
</dbReference>
<keyword evidence="1" id="KW-0805">Transcription regulation</keyword>
<sequence>MTDFIGPVDQQSTPSLIADKLRQAIAHRELEPGSQLGEAELARRFGVSRGPIREGIQRLAQEGLVIAIRNRGVFVIDMTPDEVRDMYLAREAVERTAARKILQGDYAAVGDGLLAIVDEMESAVEPDELSEADIRFHELLVASAGSSRLIRMHQTYLVETRMCLHALADTYDTPSDRVTEHHALACAIRSGDVALTDKLMLAHMEDAVDRLIARLPAG</sequence>
<dbReference type="RefSeq" id="WP_083166397.1">
    <property type="nucleotide sequence ID" value="NZ_MVHF01000027.1"/>
</dbReference>
<dbReference type="SUPFAM" id="SSF46785">
    <property type="entry name" value="Winged helix' DNA-binding domain"/>
    <property type="match status" value="1"/>
</dbReference>